<evidence type="ECO:0000256" key="3">
    <source>
        <dbReference type="ARBA" id="ARBA00023163"/>
    </source>
</evidence>
<dbReference type="InterPro" id="IPR018062">
    <property type="entry name" value="HTH_AraC-typ_CS"/>
</dbReference>
<dbReference type="InterPro" id="IPR009057">
    <property type="entry name" value="Homeodomain-like_sf"/>
</dbReference>
<dbReference type="InterPro" id="IPR018060">
    <property type="entry name" value="HTH_AraC"/>
</dbReference>
<evidence type="ECO:0000313" key="6">
    <source>
        <dbReference type="Proteomes" id="UP000192920"/>
    </source>
</evidence>
<keyword evidence="3" id="KW-0804">Transcription</keyword>
<dbReference type="Pfam" id="PF12833">
    <property type="entry name" value="HTH_18"/>
    <property type="match status" value="1"/>
</dbReference>
<protein>
    <submittedName>
        <fullName evidence="5">AraC-type DNA-binding protein</fullName>
    </submittedName>
</protein>
<dbReference type="AlphaFoldDB" id="A0A1Y6CD71"/>
<dbReference type="SUPFAM" id="SSF46689">
    <property type="entry name" value="Homeodomain-like"/>
    <property type="match status" value="1"/>
</dbReference>
<dbReference type="InterPro" id="IPR050204">
    <property type="entry name" value="AraC_XylS_family_regulators"/>
</dbReference>
<dbReference type="EMBL" id="FXAG01000023">
    <property type="protein sequence ID" value="SMF46812.1"/>
    <property type="molecule type" value="Genomic_DNA"/>
</dbReference>
<dbReference type="SMART" id="SM00342">
    <property type="entry name" value="HTH_ARAC"/>
    <property type="match status" value="1"/>
</dbReference>
<dbReference type="GO" id="GO:0043565">
    <property type="term" value="F:sequence-specific DNA binding"/>
    <property type="evidence" value="ECO:0007669"/>
    <property type="project" value="InterPro"/>
</dbReference>
<evidence type="ECO:0000259" key="4">
    <source>
        <dbReference type="PROSITE" id="PS01124"/>
    </source>
</evidence>
<name>A0A1Y6CD71_9NEIS</name>
<dbReference type="RefSeq" id="WP_085277533.1">
    <property type="nucleotide sequence ID" value="NZ_FXAG01000023.1"/>
</dbReference>
<dbReference type="PROSITE" id="PS00041">
    <property type="entry name" value="HTH_ARAC_FAMILY_1"/>
    <property type="match status" value="1"/>
</dbReference>
<dbReference type="STRING" id="1123014.SAMN02745746_03447"/>
<evidence type="ECO:0000313" key="5">
    <source>
        <dbReference type="EMBL" id="SMF46812.1"/>
    </source>
</evidence>
<keyword evidence="2 5" id="KW-0238">DNA-binding</keyword>
<dbReference type="Proteomes" id="UP000192920">
    <property type="component" value="Unassembled WGS sequence"/>
</dbReference>
<keyword evidence="1" id="KW-0805">Transcription regulation</keyword>
<dbReference type="InterPro" id="IPR020449">
    <property type="entry name" value="Tscrpt_reg_AraC-type_HTH"/>
</dbReference>
<dbReference type="PROSITE" id="PS01124">
    <property type="entry name" value="HTH_ARAC_FAMILY_2"/>
    <property type="match status" value="1"/>
</dbReference>
<gene>
    <name evidence="5" type="ORF">SAMN02745746_03447</name>
</gene>
<organism evidence="5 6">
    <name type="scientific">Pseudogulbenkiania subflava DSM 22618</name>
    <dbReference type="NCBI Taxonomy" id="1123014"/>
    <lineage>
        <taxon>Bacteria</taxon>
        <taxon>Pseudomonadati</taxon>
        <taxon>Pseudomonadota</taxon>
        <taxon>Betaproteobacteria</taxon>
        <taxon>Neisseriales</taxon>
        <taxon>Chromobacteriaceae</taxon>
        <taxon>Pseudogulbenkiania</taxon>
    </lineage>
</organism>
<keyword evidence="6" id="KW-1185">Reference proteome</keyword>
<dbReference type="PANTHER" id="PTHR46796:SF6">
    <property type="entry name" value="ARAC SUBFAMILY"/>
    <property type="match status" value="1"/>
</dbReference>
<evidence type="ECO:0000256" key="1">
    <source>
        <dbReference type="ARBA" id="ARBA00023015"/>
    </source>
</evidence>
<dbReference type="GO" id="GO:0003700">
    <property type="term" value="F:DNA-binding transcription factor activity"/>
    <property type="evidence" value="ECO:0007669"/>
    <property type="project" value="InterPro"/>
</dbReference>
<dbReference type="Pfam" id="PF14525">
    <property type="entry name" value="AraC_binding_2"/>
    <property type="match status" value="1"/>
</dbReference>
<reference evidence="6" key="1">
    <citation type="submission" date="2017-04" db="EMBL/GenBank/DDBJ databases">
        <authorList>
            <person name="Varghese N."/>
            <person name="Submissions S."/>
        </authorList>
    </citation>
    <scope>NUCLEOTIDE SEQUENCE [LARGE SCALE GENOMIC DNA]</scope>
    <source>
        <strain evidence="6">DSM 22618</strain>
    </source>
</reference>
<dbReference type="Gene3D" id="1.10.10.60">
    <property type="entry name" value="Homeodomain-like"/>
    <property type="match status" value="1"/>
</dbReference>
<proteinExistence type="predicted"/>
<dbReference type="PRINTS" id="PR00032">
    <property type="entry name" value="HTHARAC"/>
</dbReference>
<feature type="domain" description="HTH araC/xylS-type" evidence="4">
    <location>
        <begin position="213"/>
        <end position="313"/>
    </location>
</feature>
<dbReference type="PANTHER" id="PTHR46796">
    <property type="entry name" value="HTH-TYPE TRANSCRIPTIONAL ACTIVATOR RHAS-RELATED"/>
    <property type="match status" value="1"/>
</dbReference>
<dbReference type="InterPro" id="IPR035418">
    <property type="entry name" value="AraC-bd_2"/>
</dbReference>
<sequence length="322" mass="36885">MTQHFSTGHAAPQERHRLWQHIIGQAYFDLQLDFLDAARFEGYLSDWQLGELSLSRLRSSPLRYRRLRAQLSDLDNEQFLITLPRQSAIRFSQMGRDADCPPGSFILESSTDPYQFEHDRPNALWVLKIPGKLLRSRLRAPERYCALALDGRYGMGALFADYLNALGQRLEQGDDCLHPLVGLQLVELFVACAESSAGILSSQESSVRAAHLHRIENYVRQHISDIGITPDQIAAACHISTRYLHALFKDTGQTFSHWLREQRLEGARKALCHLGNGHSLATLAYQWGFTDQSHFSRVFKQRYGCTPREERERQQALRQKAH</sequence>
<evidence type="ECO:0000256" key="2">
    <source>
        <dbReference type="ARBA" id="ARBA00023125"/>
    </source>
</evidence>
<accession>A0A1Y6CD71</accession>